<gene>
    <name evidence="2" type="ORF">GCM10009682_15440</name>
</gene>
<name>A0ABN2LNL5_9ACTN</name>
<evidence type="ECO:0008006" key="4">
    <source>
        <dbReference type="Google" id="ProtNLM"/>
    </source>
</evidence>
<dbReference type="Proteomes" id="UP001500218">
    <property type="component" value="Unassembled WGS sequence"/>
</dbReference>
<keyword evidence="1" id="KW-0472">Membrane</keyword>
<comment type="caution">
    <text evidence="2">The sequence shown here is derived from an EMBL/GenBank/DDBJ whole genome shotgun (WGS) entry which is preliminary data.</text>
</comment>
<feature type="transmembrane region" description="Helical" evidence="1">
    <location>
        <begin position="12"/>
        <end position="33"/>
    </location>
</feature>
<sequence length="100" mass="10545">MTAPRWRVGRVLTGIVFGLIAHALSAGVMYYAAATYQGLAGIGGVIAAMVIEAVNAVVMVIVIVVKFRRQQRDLATGLLVAWLLPIALVGIVTGLADLRD</sequence>
<organism evidence="2 3">
    <name type="scientific">Luedemannella flava</name>
    <dbReference type="NCBI Taxonomy" id="349316"/>
    <lineage>
        <taxon>Bacteria</taxon>
        <taxon>Bacillati</taxon>
        <taxon>Actinomycetota</taxon>
        <taxon>Actinomycetes</taxon>
        <taxon>Micromonosporales</taxon>
        <taxon>Micromonosporaceae</taxon>
        <taxon>Luedemannella</taxon>
    </lineage>
</organism>
<proteinExistence type="predicted"/>
<feature type="transmembrane region" description="Helical" evidence="1">
    <location>
        <begin position="77"/>
        <end position="96"/>
    </location>
</feature>
<keyword evidence="1" id="KW-1133">Transmembrane helix</keyword>
<keyword evidence="3" id="KW-1185">Reference proteome</keyword>
<evidence type="ECO:0000313" key="2">
    <source>
        <dbReference type="EMBL" id="GAA1794617.1"/>
    </source>
</evidence>
<feature type="transmembrane region" description="Helical" evidence="1">
    <location>
        <begin position="39"/>
        <end position="65"/>
    </location>
</feature>
<reference evidence="2 3" key="1">
    <citation type="journal article" date="2019" name="Int. J. Syst. Evol. Microbiol.">
        <title>The Global Catalogue of Microorganisms (GCM) 10K type strain sequencing project: providing services to taxonomists for standard genome sequencing and annotation.</title>
        <authorList>
            <consortium name="The Broad Institute Genomics Platform"/>
            <consortium name="The Broad Institute Genome Sequencing Center for Infectious Disease"/>
            <person name="Wu L."/>
            <person name="Ma J."/>
        </authorList>
    </citation>
    <scope>NUCLEOTIDE SEQUENCE [LARGE SCALE GENOMIC DNA]</scope>
    <source>
        <strain evidence="2 3">JCM 13250</strain>
    </source>
</reference>
<evidence type="ECO:0000313" key="3">
    <source>
        <dbReference type="Proteomes" id="UP001500218"/>
    </source>
</evidence>
<keyword evidence="1" id="KW-0812">Transmembrane</keyword>
<dbReference type="EMBL" id="BAAALT010000037">
    <property type="protein sequence ID" value="GAA1794617.1"/>
    <property type="molecule type" value="Genomic_DNA"/>
</dbReference>
<accession>A0ABN2LNL5</accession>
<evidence type="ECO:0000256" key="1">
    <source>
        <dbReference type="SAM" id="Phobius"/>
    </source>
</evidence>
<protein>
    <recommendedName>
        <fullName evidence="4">Major facilitator superfamily (MFS) profile domain-containing protein</fullName>
    </recommendedName>
</protein>